<protein>
    <submittedName>
        <fullName evidence="3">Chromosome partitioning protein ParA</fullName>
    </submittedName>
</protein>
<evidence type="ECO:0000313" key="3">
    <source>
        <dbReference type="EMBL" id="TWU31130.1"/>
    </source>
</evidence>
<sequence>MTQFLAVVQSDSLEVELEAAASALDGDASVDFCSDLSSAIHHMRHDAPNLLLVELSGSRESLHAWQHAIEVHEITCPIIGILDDDADPSDGVLVEAVRIGFRDFLRRPASAGELAGVIRRVVKSRPESGRRGKLLAVASTKGGVGKSTIAINTAVHWAATTNQRVLLVDASLQLGVAASLLDLTPDMTIADVAAMRDRLDATMLREVTTRHESGLHVLAAPPTPADASEVDDTCMSIILGVAKAAFDVVIVDSFPLLDATTLAIFDRADHVAVVTENVVPTLTGTAAMLKTLDQLDVRRDRRSLILNRFQRCAGSLSAAEVAEQLGEPVAAIIKYDRRVLEAANLGRPVILTRGWWGVGGAMRKLADELRKRTGTDASAVRPTVVQPNSPGTRSPGTRSPGTKEEPASSAAG</sequence>
<gene>
    <name evidence="3" type="primary">parA</name>
    <name evidence="3" type="ORF">Poly41_63210</name>
</gene>
<dbReference type="GO" id="GO:0016887">
    <property type="term" value="F:ATP hydrolysis activity"/>
    <property type="evidence" value="ECO:0007669"/>
    <property type="project" value="TreeGrafter"/>
</dbReference>
<feature type="compositionally biased region" description="Polar residues" evidence="1">
    <location>
        <begin position="385"/>
        <end position="400"/>
    </location>
</feature>
<keyword evidence="4" id="KW-1185">Reference proteome</keyword>
<dbReference type="GO" id="GO:0009898">
    <property type="term" value="C:cytoplasmic side of plasma membrane"/>
    <property type="evidence" value="ECO:0007669"/>
    <property type="project" value="TreeGrafter"/>
</dbReference>
<accession>A0A5C6D2R6</accession>
<dbReference type="InterPro" id="IPR025669">
    <property type="entry name" value="AAA_dom"/>
</dbReference>
<dbReference type="SUPFAM" id="SSF52540">
    <property type="entry name" value="P-loop containing nucleoside triphosphate hydrolases"/>
    <property type="match status" value="1"/>
</dbReference>
<dbReference type="Gene3D" id="3.40.50.300">
    <property type="entry name" value="P-loop containing nucleotide triphosphate hydrolases"/>
    <property type="match status" value="1"/>
</dbReference>
<reference evidence="3 4" key="1">
    <citation type="submission" date="2019-02" db="EMBL/GenBank/DDBJ databases">
        <title>Deep-cultivation of Planctomycetes and their phenomic and genomic characterization uncovers novel biology.</title>
        <authorList>
            <person name="Wiegand S."/>
            <person name="Jogler M."/>
            <person name="Boedeker C."/>
            <person name="Pinto D."/>
            <person name="Vollmers J."/>
            <person name="Rivas-Marin E."/>
            <person name="Kohn T."/>
            <person name="Peeters S.H."/>
            <person name="Heuer A."/>
            <person name="Rast P."/>
            <person name="Oberbeckmann S."/>
            <person name="Bunk B."/>
            <person name="Jeske O."/>
            <person name="Meyerdierks A."/>
            <person name="Storesund J.E."/>
            <person name="Kallscheuer N."/>
            <person name="Luecker S."/>
            <person name="Lage O.M."/>
            <person name="Pohl T."/>
            <person name="Merkel B.J."/>
            <person name="Hornburger P."/>
            <person name="Mueller R.-W."/>
            <person name="Bruemmer F."/>
            <person name="Labrenz M."/>
            <person name="Spormann A.M."/>
            <person name="Op Den Camp H."/>
            <person name="Overmann J."/>
            <person name="Amann R."/>
            <person name="Jetten M.S.M."/>
            <person name="Mascher T."/>
            <person name="Medema M.H."/>
            <person name="Devos D.P."/>
            <person name="Kaster A.-K."/>
            <person name="Ovreas L."/>
            <person name="Rohde M."/>
            <person name="Galperin M.Y."/>
            <person name="Jogler C."/>
        </authorList>
    </citation>
    <scope>NUCLEOTIDE SEQUENCE [LARGE SCALE GENOMIC DNA]</scope>
    <source>
        <strain evidence="3 4">Poly41</strain>
    </source>
</reference>
<evidence type="ECO:0000259" key="2">
    <source>
        <dbReference type="Pfam" id="PF13614"/>
    </source>
</evidence>
<feature type="region of interest" description="Disordered" evidence="1">
    <location>
        <begin position="373"/>
        <end position="412"/>
    </location>
</feature>
<dbReference type="AlphaFoldDB" id="A0A5C6D2R6"/>
<name>A0A5C6D2R6_9BACT</name>
<dbReference type="Proteomes" id="UP000319143">
    <property type="component" value="Unassembled WGS sequence"/>
</dbReference>
<dbReference type="InterPro" id="IPR011006">
    <property type="entry name" value="CheY-like_superfamily"/>
</dbReference>
<dbReference type="PANTHER" id="PTHR43384:SF13">
    <property type="entry name" value="SLR0110 PROTEIN"/>
    <property type="match status" value="1"/>
</dbReference>
<dbReference type="Gene3D" id="3.40.50.2300">
    <property type="match status" value="1"/>
</dbReference>
<dbReference type="InterPro" id="IPR050625">
    <property type="entry name" value="ParA/MinD_ATPase"/>
</dbReference>
<dbReference type="InterPro" id="IPR027417">
    <property type="entry name" value="P-loop_NTPase"/>
</dbReference>
<feature type="domain" description="AAA" evidence="2">
    <location>
        <begin position="133"/>
        <end position="297"/>
    </location>
</feature>
<proteinExistence type="predicted"/>
<dbReference type="SUPFAM" id="SSF52172">
    <property type="entry name" value="CheY-like"/>
    <property type="match status" value="1"/>
</dbReference>
<evidence type="ECO:0000313" key="4">
    <source>
        <dbReference type="Proteomes" id="UP000319143"/>
    </source>
</evidence>
<dbReference type="PANTHER" id="PTHR43384">
    <property type="entry name" value="SEPTUM SITE-DETERMINING PROTEIN MIND HOMOLOG, CHLOROPLASTIC-RELATED"/>
    <property type="match status" value="1"/>
</dbReference>
<dbReference type="GO" id="GO:0005829">
    <property type="term" value="C:cytosol"/>
    <property type="evidence" value="ECO:0007669"/>
    <property type="project" value="TreeGrafter"/>
</dbReference>
<dbReference type="EMBL" id="SJPV01000018">
    <property type="protein sequence ID" value="TWU31130.1"/>
    <property type="molecule type" value="Genomic_DNA"/>
</dbReference>
<comment type="caution">
    <text evidence="3">The sequence shown here is derived from an EMBL/GenBank/DDBJ whole genome shotgun (WGS) entry which is preliminary data.</text>
</comment>
<dbReference type="GO" id="GO:0051782">
    <property type="term" value="P:negative regulation of cell division"/>
    <property type="evidence" value="ECO:0007669"/>
    <property type="project" value="TreeGrafter"/>
</dbReference>
<dbReference type="RefSeq" id="WP_231616063.1">
    <property type="nucleotide sequence ID" value="NZ_SJPV01000018.1"/>
</dbReference>
<organism evidence="3 4">
    <name type="scientific">Novipirellula artificiosorum</name>
    <dbReference type="NCBI Taxonomy" id="2528016"/>
    <lineage>
        <taxon>Bacteria</taxon>
        <taxon>Pseudomonadati</taxon>
        <taxon>Planctomycetota</taxon>
        <taxon>Planctomycetia</taxon>
        <taxon>Pirellulales</taxon>
        <taxon>Pirellulaceae</taxon>
        <taxon>Novipirellula</taxon>
    </lineage>
</organism>
<evidence type="ECO:0000256" key="1">
    <source>
        <dbReference type="SAM" id="MobiDB-lite"/>
    </source>
</evidence>
<dbReference type="GO" id="GO:0005524">
    <property type="term" value="F:ATP binding"/>
    <property type="evidence" value="ECO:0007669"/>
    <property type="project" value="TreeGrafter"/>
</dbReference>
<dbReference type="Pfam" id="PF13614">
    <property type="entry name" value="AAA_31"/>
    <property type="match status" value="1"/>
</dbReference>